<keyword evidence="2" id="KW-0539">Nucleus</keyword>
<evidence type="ECO:0000256" key="2">
    <source>
        <dbReference type="ARBA" id="ARBA00023242"/>
    </source>
</evidence>
<dbReference type="AlphaFoldDB" id="A0AAU9JDS6"/>
<dbReference type="InterPro" id="IPR004127">
    <property type="entry name" value="Prefoldin_subunit_alpha"/>
</dbReference>
<dbReference type="SUPFAM" id="SSF46579">
    <property type="entry name" value="Prefoldin"/>
    <property type="match status" value="1"/>
</dbReference>
<dbReference type="Gene3D" id="1.10.287.370">
    <property type="match status" value="1"/>
</dbReference>
<comment type="subcellular location">
    <subcellularLocation>
        <location evidence="1">Nucleus</location>
    </subcellularLocation>
</comment>
<dbReference type="GO" id="GO:0003682">
    <property type="term" value="F:chromatin binding"/>
    <property type="evidence" value="ECO:0007669"/>
    <property type="project" value="TreeGrafter"/>
</dbReference>
<dbReference type="Pfam" id="PF02996">
    <property type="entry name" value="Prefoldin"/>
    <property type="match status" value="1"/>
</dbReference>
<dbReference type="Proteomes" id="UP001162131">
    <property type="component" value="Unassembled WGS sequence"/>
</dbReference>
<dbReference type="CDD" id="cd23159">
    <property type="entry name" value="Prefoldin_URI1"/>
    <property type="match status" value="1"/>
</dbReference>
<evidence type="ECO:0000313" key="4">
    <source>
        <dbReference type="EMBL" id="CAG9318881.1"/>
    </source>
</evidence>
<evidence type="ECO:0000256" key="1">
    <source>
        <dbReference type="ARBA" id="ARBA00004123"/>
    </source>
</evidence>
<comment type="similarity">
    <text evidence="3">Belongs to the RNA polymerase II subunit 5-mediating protein family.</text>
</comment>
<dbReference type="InterPro" id="IPR009053">
    <property type="entry name" value="Prefoldin"/>
</dbReference>
<dbReference type="GO" id="GO:0003714">
    <property type="term" value="F:transcription corepressor activity"/>
    <property type="evidence" value="ECO:0007669"/>
    <property type="project" value="TreeGrafter"/>
</dbReference>
<organism evidence="4 5">
    <name type="scientific">Blepharisma stoltei</name>
    <dbReference type="NCBI Taxonomy" id="1481888"/>
    <lineage>
        <taxon>Eukaryota</taxon>
        <taxon>Sar</taxon>
        <taxon>Alveolata</taxon>
        <taxon>Ciliophora</taxon>
        <taxon>Postciliodesmatophora</taxon>
        <taxon>Heterotrichea</taxon>
        <taxon>Heterotrichida</taxon>
        <taxon>Blepharismidae</taxon>
        <taxon>Blepharisma</taxon>
    </lineage>
</organism>
<evidence type="ECO:0000313" key="5">
    <source>
        <dbReference type="Proteomes" id="UP001162131"/>
    </source>
</evidence>
<dbReference type="PANTHER" id="PTHR15111:SF0">
    <property type="entry name" value="UNCONVENTIONAL PREFOLDIN RPB5 INTERACTOR 1"/>
    <property type="match status" value="1"/>
</dbReference>
<dbReference type="GO" id="GO:0005634">
    <property type="term" value="C:nucleus"/>
    <property type="evidence" value="ECO:0007669"/>
    <property type="project" value="UniProtKB-SubCell"/>
</dbReference>
<proteinExistence type="inferred from homology"/>
<sequence>MEDNQKNLDILEGAINRYNDVSQIIHELPNKLDHEIMVPLGKVGFVKGRIVHTNEIWVNIGKDTFIKTTTIGCDGIIERKIKAIQEEIKRFKPKEIENKSIEDVFKRIKELEIEEKGGKSAQENLTVGKIVERNPIEENQIEEVKKPEKLSKFKQEMNKKKSS</sequence>
<name>A0AAU9JDS6_9CILI</name>
<accession>A0AAU9JDS6</accession>
<gene>
    <name evidence="4" type="ORF">BSTOLATCC_MIC22241</name>
</gene>
<dbReference type="EMBL" id="CAJZBQ010000021">
    <property type="protein sequence ID" value="CAG9318881.1"/>
    <property type="molecule type" value="Genomic_DNA"/>
</dbReference>
<dbReference type="GO" id="GO:0019212">
    <property type="term" value="F:phosphatase inhibitor activity"/>
    <property type="evidence" value="ECO:0007669"/>
    <property type="project" value="TreeGrafter"/>
</dbReference>
<keyword evidence="5" id="KW-1185">Reference proteome</keyword>
<comment type="caution">
    <text evidence="4">The sequence shown here is derived from an EMBL/GenBank/DDBJ whole genome shotgun (WGS) entry which is preliminary data.</text>
</comment>
<evidence type="ECO:0000256" key="3">
    <source>
        <dbReference type="ARBA" id="ARBA00038295"/>
    </source>
</evidence>
<reference evidence="4" key="1">
    <citation type="submission" date="2021-09" db="EMBL/GenBank/DDBJ databases">
        <authorList>
            <consortium name="AG Swart"/>
            <person name="Singh M."/>
            <person name="Singh A."/>
            <person name="Seah K."/>
            <person name="Emmerich C."/>
        </authorList>
    </citation>
    <scope>NUCLEOTIDE SEQUENCE</scope>
    <source>
        <strain evidence="4">ATCC30299</strain>
    </source>
</reference>
<dbReference type="InterPro" id="IPR052255">
    <property type="entry name" value="RNA_pol_II_subunit5-mediator"/>
</dbReference>
<protein>
    <submittedName>
        <fullName evidence="4">Uncharacterized protein</fullName>
    </submittedName>
</protein>
<dbReference type="GO" id="GO:0000122">
    <property type="term" value="P:negative regulation of transcription by RNA polymerase II"/>
    <property type="evidence" value="ECO:0007669"/>
    <property type="project" value="TreeGrafter"/>
</dbReference>
<dbReference type="PANTHER" id="PTHR15111">
    <property type="entry name" value="RNA POLYMERASE II SUBUNIT 5-MEDIATING PROTEIN NNX3"/>
    <property type="match status" value="1"/>
</dbReference>